<name>A0ABW1V6Q8_9BACL</name>
<keyword evidence="1" id="KW-0472">Membrane</keyword>
<gene>
    <name evidence="2" type="ORF">ACFP56_12850</name>
</gene>
<feature type="transmembrane region" description="Helical" evidence="1">
    <location>
        <begin position="123"/>
        <end position="142"/>
    </location>
</feature>
<dbReference type="Proteomes" id="UP001596233">
    <property type="component" value="Unassembled WGS sequence"/>
</dbReference>
<feature type="transmembrane region" description="Helical" evidence="1">
    <location>
        <begin position="12"/>
        <end position="32"/>
    </location>
</feature>
<proteinExistence type="predicted"/>
<keyword evidence="3" id="KW-1185">Reference proteome</keyword>
<evidence type="ECO:0000313" key="3">
    <source>
        <dbReference type="Proteomes" id="UP001596233"/>
    </source>
</evidence>
<evidence type="ECO:0000313" key="2">
    <source>
        <dbReference type="EMBL" id="MFC6333511.1"/>
    </source>
</evidence>
<evidence type="ECO:0000256" key="1">
    <source>
        <dbReference type="SAM" id="Phobius"/>
    </source>
</evidence>
<feature type="transmembrane region" description="Helical" evidence="1">
    <location>
        <begin position="99"/>
        <end position="117"/>
    </location>
</feature>
<sequence length="157" mass="17983">MNGEKTVKEAKTVMIVSLIIGFFLMTVGLVFRQWDIALLSNNKALFALSILPLSLAFVSYLKLLRIKKSPQKMRSIIIKENDERLVALNNEADAKTFKILQGIMFLAYFSYTFMLPQEIFKSVGWWTLLILLLGSMLLQGIFRHRICKSNSNDGMKE</sequence>
<accession>A0ABW1V6Q8</accession>
<organism evidence="2 3">
    <name type="scientific">Paenibacillus septentrionalis</name>
    <dbReference type="NCBI Taxonomy" id="429342"/>
    <lineage>
        <taxon>Bacteria</taxon>
        <taxon>Bacillati</taxon>
        <taxon>Bacillota</taxon>
        <taxon>Bacilli</taxon>
        <taxon>Bacillales</taxon>
        <taxon>Paenibacillaceae</taxon>
        <taxon>Paenibacillus</taxon>
    </lineage>
</organism>
<feature type="transmembrane region" description="Helical" evidence="1">
    <location>
        <begin position="44"/>
        <end position="64"/>
    </location>
</feature>
<dbReference type="RefSeq" id="WP_379235059.1">
    <property type="nucleotide sequence ID" value="NZ_JBHSTE010000004.1"/>
</dbReference>
<reference evidence="3" key="1">
    <citation type="journal article" date="2019" name="Int. J. Syst. Evol. Microbiol.">
        <title>The Global Catalogue of Microorganisms (GCM) 10K type strain sequencing project: providing services to taxonomists for standard genome sequencing and annotation.</title>
        <authorList>
            <consortium name="The Broad Institute Genomics Platform"/>
            <consortium name="The Broad Institute Genome Sequencing Center for Infectious Disease"/>
            <person name="Wu L."/>
            <person name="Ma J."/>
        </authorList>
    </citation>
    <scope>NUCLEOTIDE SEQUENCE [LARGE SCALE GENOMIC DNA]</scope>
    <source>
        <strain evidence="3">PCU 280</strain>
    </source>
</reference>
<evidence type="ECO:0008006" key="4">
    <source>
        <dbReference type="Google" id="ProtNLM"/>
    </source>
</evidence>
<keyword evidence="1" id="KW-1133">Transmembrane helix</keyword>
<comment type="caution">
    <text evidence="2">The sequence shown here is derived from an EMBL/GenBank/DDBJ whole genome shotgun (WGS) entry which is preliminary data.</text>
</comment>
<protein>
    <recommendedName>
        <fullName evidence="4">DUF3278 domain-containing protein</fullName>
    </recommendedName>
</protein>
<dbReference type="EMBL" id="JBHSTE010000004">
    <property type="protein sequence ID" value="MFC6333511.1"/>
    <property type="molecule type" value="Genomic_DNA"/>
</dbReference>
<keyword evidence="1" id="KW-0812">Transmembrane</keyword>